<sequence length="487" mass="55913">MDSSANIVSEQHKEEVKANNDDDYKERNKTYFPTNITIQDCRYAIKGVVGFREVALEGTICFTYDMLSDESFPDPMKATDAKTSFLYKMRRECRGIIFDESNQQLICRKLHKFFNINEYQECRAENVSLKEPFTLTEKIDGSLIAPFIVNGSISWGSKQGMTAFGKRIDDFVNNNDSIRYNDFAQYWLDRGYTPVFEYSSDKQQIILFYQEERMRLLAIRDRTTGNYLQYDEILKSGQEYGVPVVERIKLESLLDPDLDPNSITTNELVNIVKKMKNVEGFVLRVNDGRMYKIKSEWYIDLSRLSLQSPKVVKNEKDVWSLVLSGSMDDTLAMIASSTKPLSEKLVKIKEFSSVLIGRIEECARIMIEFIIKSKVDQIPRGRLQTLSSPHPLFSPQLLGFSYAFYNDIQADHTVDQHLSLVNKSLIKRIKEGCGSGAKLEHARTLLGGNIKFTYIPPPKPTISTETNNNNNVDQDGNDEYFENDNDE</sequence>
<organism evidence="3 4">
    <name type="scientific">Cavenderia fasciculata</name>
    <name type="common">Slime mold</name>
    <name type="synonym">Dictyostelium fasciculatum</name>
    <dbReference type="NCBI Taxonomy" id="261658"/>
    <lineage>
        <taxon>Eukaryota</taxon>
        <taxon>Amoebozoa</taxon>
        <taxon>Evosea</taxon>
        <taxon>Eumycetozoa</taxon>
        <taxon>Dictyostelia</taxon>
        <taxon>Acytosteliales</taxon>
        <taxon>Cavenderiaceae</taxon>
        <taxon>Cavenderia</taxon>
    </lineage>
</organism>
<accession>F4PLY2</accession>
<dbReference type="InterPro" id="IPR019039">
    <property type="entry name" value="T4-Rnl1-like_N"/>
</dbReference>
<dbReference type="RefSeq" id="XP_004361387.1">
    <property type="nucleotide sequence ID" value="XM_004361330.1"/>
</dbReference>
<dbReference type="Pfam" id="PF09511">
    <property type="entry name" value="RNA_lig_T4_1"/>
    <property type="match status" value="1"/>
</dbReference>
<evidence type="ECO:0000313" key="3">
    <source>
        <dbReference type="EMBL" id="EGG23536.1"/>
    </source>
</evidence>
<dbReference type="OMA" id="FFNINEY"/>
<protein>
    <recommendedName>
        <fullName evidence="2">T4 RNA ligase 1-like N-terminal domain-containing protein</fullName>
    </recommendedName>
</protein>
<dbReference type="GeneID" id="14875552"/>
<evidence type="ECO:0000313" key="4">
    <source>
        <dbReference type="Proteomes" id="UP000007797"/>
    </source>
</evidence>
<dbReference type="KEGG" id="dfa:DFA_05669"/>
<feature type="compositionally biased region" description="Basic and acidic residues" evidence="1">
    <location>
        <begin position="10"/>
        <end position="24"/>
    </location>
</feature>
<feature type="compositionally biased region" description="Acidic residues" evidence="1">
    <location>
        <begin position="475"/>
        <end position="487"/>
    </location>
</feature>
<dbReference type="Proteomes" id="UP000007797">
    <property type="component" value="Unassembled WGS sequence"/>
</dbReference>
<dbReference type="AlphaFoldDB" id="F4PLY2"/>
<feature type="domain" description="T4 RNA ligase 1-like N-terminal" evidence="2">
    <location>
        <begin position="92"/>
        <end position="298"/>
    </location>
</feature>
<evidence type="ECO:0000256" key="1">
    <source>
        <dbReference type="SAM" id="MobiDB-lite"/>
    </source>
</evidence>
<proteinExistence type="predicted"/>
<evidence type="ECO:0000259" key="2">
    <source>
        <dbReference type="Pfam" id="PF09511"/>
    </source>
</evidence>
<name>F4PLY2_CACFS</name>
<feature type="region of interest" description="Disordered" evidence="1">
    <location>
        <begin position="458"/>
        <end position="487"/>
    </location>
</feature>
<keyword evidence="4" id="KW-1185">Reference proteome</keyword>
<dbReference type="EMBL" id="GL883008">
    <property type="protein sequence ID" value="EGG23536.1"/>
    <property type="molecule type" value="Genomic_DNA"/>
</dbReference>
<feature type="region of interest" description="Disordered" evidence="1">
    <location>
        <begin position="1"/>
        <end position="24"/>
    </location>
</feature>
<reference evidence="4" key="1">
    <citation type="journal article" date="2011" name="Genome Res.">
        <title>Phylogeny-wide analysis of social amoeba genomes highlights ancient origins for complex intercellular communication.</title>
        <authorList>
            <person name="Heidel A.J."/>
            <person name="Lawal H.M."/>
            <person name="Felder M."/>
            <person name="Schilde C."/>
            <person name="Helps N.R."/>
            <person name="Tunggal B."/>
            <person name="Rivero F."/>
            <person name="John U."/>
            <person name="Schleicher M."/>
            <person name="Eichinger L."/>
            <person name="Platzer M."/>
            <person name="Noegel A.A."/>
            <person name="Schaap P."/>
            <person name="Gloeckner G."/>
        </authorList>
    </citation>
    <scope>NUCLEOTIDE SEQUENCE [LARGE SCALE GENOMIC DNA]</scope>
    <source>
        <strain evidence="4">SH3</strain>
    </source>
</reference>
<gene>
    <name evidence="3" type="ORF">DFA_05669</name>
</gene>
<dbReference type="OrthoDB" id="16479at2759"/>